<dbReference type="InterPro" id="IPR050745">
    <property type="entry name" value="Multifunctional_regulatory"/>
</dbReference>
<dbReference type="AlphaFoldDB" id="A0A158PM08"/>
<dbReference type="InterPro" id="IPR036770">
    <property type="entry name" value="Ankyrin_rpt-contain_sf"/>
</dbReference>
<dbReference type="PROSITE" id="PS50088">
    <property type="entry name" value="ANK_REPEAT"/>
    <property type="match status" value="3"/>
</dbReference>
<feature type="repeat" description="ANK" evidence="3">
    <location>
        <begin position="104"/>
        <end position="136"/>
    </location>
</feature>
<keyword evidence="1" id="KW-0677">Repeat</keyword>
<dbReference type="Proteomes" id="UP000267027">
    <property type="component" value="Unassembled WGS sequence"/>
</dbReference>
<reference evidence="4 5" key="2">
    <citation type="submission" date="2018-11" db="EMBL/GenBank/DDBJ databases">
        <authorList>
            <consortium name="Pathogen Informatics"/>
        </authorList>
    </citation>
    <scope>NUCLEOTIDE SEQUENCE [LARGE SCALE GENOMIC DNA]</scope>
    <source>
        <strain evidence="4 5">Costa Rica</strain>
    </source>
</reference>
<organism evidence="6">
    <name type="scientific">Angiostrongylus costaricensis</name>
    <name type="common">Nematode worm</name>
    <dbReference type="NCBI Taxonomy" id="334426"/>
    <lineage>
        <taxon>Eukaryota</taxon>
        <taxon>Metazoa</taxon>
        <taxon>Ecdysozoa</taxon>
        <taxon>Nematoda</taxon>
        <taxon>Chromadorea</taxon>
        <taxon>Rhabditida</taxon>
        <taxon>Rhabditina</taxon>
        <taxon>Rhabditomorpha</taxon>
        <taxon>Strongyloidea</taxon>
        <taxon>Metastrongylidae</taxon>
        <taxon>Angiostrongylus</taxon>
    </lineage>
</organism>
<dbReference type="STRING" id="334426.A0A158PM08"/>
<reference evidence="6" key="1">
    <citation type="submission" date="2016-04" db="UniProtKB">
        <authorList>
            <consortium name="WormBaseParasite"/>
        </authorList>
    </citation>
    <scope>IDENTIFICATION</scope>
</reference>
<dbReference type="SUPFAM" id="SSF48403">
    <property type="entry name" value="Ankyrin repeat"/>
    <property type="match status" value="1"/>
</dbReference>
<dbReference type="InterPro" id="IPR002110">
    <property type="entry name" value="Ankyrin_rpt"/>
</dbReference>
<dbReference type="Pfam" id="PF12796">
    <property type="entry name" value="Ank_2"/>
    <property type="match status" value="1"/>
</dbReference>
<proteinExistence type="predicted"/>
<dbReference type="Gene3D" id="1.25.40.20">
    <property type="entry name" value="Ankyrin repeat-containing domain"/>
    <property type="match status" value="2"/>
</dbReference>
<dbReference type="PROSITE" id="PS50297">
    <property type="entry name" value="ANK_REP_REGION"/>
    <property type="match status" value="2"/>
</dbReference>
<keyword evidence="5" id="KW-1185">Reference proteome</keyword>
<dbReference type="SMART" id="SM00248">
    <property type="entry name" value="ANK"/>
    <property type="match status" value="4"/>
</dbReference>
<keyword evidence="2 3" id="KW-0040">ANK repeat</keyword>
<evidence type="ECO:0000256" key="1">
    <source>
        <dbReference type="ARBA" id="ARBA00022737"/>
    </source>
</evidence>
<evidence type="ECO:0000256" key="3">
    <source>
        <dbReference type="PROSITE-ProRule" id="PRU00023"/>
    </source>
</evidence>
<dbReference type="Pfam" id="PF00023">
    <property type="entry name" value="Ank"/>
    <property type="match status" value="1"/>
</dbReference>
<evidence type="ECO:0000256" key="2">
    <source>
        <dbReference type="ARBA" id="ARBA00023043"/>
    </source>
</evidence>
<protein>
    <submittedName>
        <fullName evidence="6">ANK_REP_REGION domain-containing protein</fullName>
    </submittedName>
</protein>
<feature type="repeat" description="ANK" evidence="3">
    <location>
        <begin position="181"/>
        <end position="219"/>
    </location>
</feature>
<dbReference type="WBParaSite" id="ACOC_0001204501-mRNA-1">
    <property type="protein sequence ID" value="ACOC_0001204501-mRNA-1"/>
    <property type="gene ID" value="ACOC_0001204501"/>
</dbReference>
<evidence type="ECO:0000313" key="4">
    <source>
        <dbReference type="EMBL" id="VDM63631.1"/>
    </source>
</evidence>
<sequence length="256" mass="29019">MSGSTLLRALDNHDRAETERLLELQPVDTSILLKVVVISSELSRQAFFLCFPIVSSLTCMQEEIAIRDPDERVALHYAAETMDLEMFQKILERDVTLLDCEDRNGLTPMLMAVMGGRTDLVKLLLSRGANIEHRDRDGHSAVHWAVVCGQLDMLTFLLAEGADVEAHDLLWHFSNVCLQLQRATPLHYATAAEETSTELALAILHTLLKEGAKPNCRDLDERTPILWAASNGRLFMERKYMLDSFKRRQKTELPLF</sequence>
<accession>A0A158PM08</accession>
<dbReference type="OMA" id="ERTPILW"/>
<evidence type="ECO:0000313" key="5">
    <source>
        <dbReference type="Proteomes" id="UP000267027"/>
    </source>
</evidence>
<dbReference type="PANTHER" id="PTHR24189">
    <property type="entry name" value="MYOTROPHIN"/>
    <property type="match status" value="1"/>
</dbReference>
<name>A0A158PM08_ANGCS</name>
<dbReference type="EMBL" id="UYYA01004875">
    <property type="protein sequence ID" value="VDM63631.1"/>
    <property type="molecule type" value="Genomic_DNA"/>
</dbReference>
<dbReference type="OrthoDB" id="10258888at2759"/>
<feature type="repeat" description="ANK" evidence="3">
    <location>
        <begin position="137"/>
        <end position="169"/>
    </location>
</feature>
<evidence type="ECO:0000313" key="6">
    <source>
        <dbReference type="WBParaSite" id="ACOC_0001204501-mRNA-1"/>
    </source>
</evidence>
<dbReference type="PANTHER" id="PTHR24189:SF50">
    <property type="entry name" value="ANKYRIN REPEAT AND SOCS BOX PROTEIN 2"/>
    <property type="match status" value="1"/>
</dbReference>
<gene>
    <name evidence="4" type="ORF">ACOC_LOCUS12046</name>
</gene>